<protein>
    <submittedName>
        <fullName evidence="1">Uncharacterized protein</fullName>
    </submittedName>
</protein>
<dbReference type="Proteomes" id="UP001071777">
    <property type="component" value="Unassembled WGS sequence"/>
</dbReference>
<comment type="caution">
    <text evidence="1">The sequence shown here is derived from an EMBL/GenBank/DDBJ whole genome shotgun (WGS) entry which is preliminary data.</text>
</comment>
<evidence type="ECO:0000313" key="2">
    <source>
        <dbReference type="Proteomes" id="UP001071777"/>
    </source>
</evidence>
<proteinExistence type="predicted"/>
<name>A0ABQ8PBR5_9CRYT</name>
<keyword evidence="2" id="KW-1185">Reference proteome</keyword>
<reference evidence="1" key="1">
    <citation type="submission" date="2022-10" db="EMBL/GenBank/DDBJ databases">
        <title>Adaptive evolution leads to modifications in subtelomeric GC content in a zoonotic Cryptosporidium species.</title>
        <authorList>
            <person name="Li J."/>
            <person name="Feng Y."/>
            <person name="Xiao L."/>
        </authorList>
    </citation>
    <scope>NUCLEOTIDE SEQUENCE</scope>
    <source>
        <strain evidence="1">25894</strain>
    </source>
</reference>
<evidence type="ECO:0000313" key="1">
    <source>
        <dbReference type="EMBL" id="KAJ1615408.1"/>
    </source>
</evidence>
<organism evidence="1 2">
    <name type="scientific">Cryptosporidium canis</name>
    <dbReference type="NCBI Taxonomy" id="195482"/>
    <lineage>
        <taxon>Eukaryota</taxon>
        <taxon>Sar</taxon>
        <taxon>Alveolata</taxon>
        <taxon>Apicomplexa</taxon>
        <taxon>Conoidasida</taxon>
        <taxon>Coccidia</taxon>
        <taxon>Eucoccidiorida</taxon>
        <taxon>Eimeriorina</taxon>
        <taxon>Cryptosporidiidae</taxon>
        <taxon>Cryptosporidium</taxon>
    </lineage>
</organism>
<dbReference type="EMBL" id="JAPCXB010000004">
    <property type="protein sequence ID" value="KAJ1615408.1"/>
    <property type="molecule type" value="Genomic_DNA"/>
</dbReference>
<sequence length="1042" mass="121597">MQEKQSIFKRGKRDFSLKKQRLLSSTDTNLKTKKVKVLFQKGVQERPDDVHLNYSTRLNEKLSSIFQPNDSIRRLSAESLLDISRNYPKIIHENINRVLSTTSSCWVDSDLYVRRAIYLMTLELLKSKDKGNIISCSDVIFMQIRGTLSHIRNEVRIDGLTFLNEYLSIDFGKYKENFITLQYLLGWSPLVCRIAQSTSFYNTLDNMFTLTVTLREITNQMLLKLKQLSEYELSGISHSEISSSILQLYDSLIQVLFEVASKREQKLSDYISLSGMNSTQNRRKTKNQDLCSIRIKRSLIPNVPAFVMNDREHILSIITSVILDTLYNINKYGASFMNDYKQMNKVCNSIKKVQNEINDSYISNIPDQSSLSIFFIERLLLLKARSLSSFLLQGDYKNNMYDFINDYCYILEYFKERSRCENELLLESNHSELFEFIFFEGIEMMYFSTPNITTLKKFLTPSKYILLYLLSILLEMNDSLNQHNVHEFDLNEIKNNSKLSLMPTSTNIPIEMTYKERFISAKEVFQLLLYKMIDNNGNIINENGQLTTTALKVVLFLPIVLNSFGYLRNYYIDKHFSVWSPIEHIFASTNERLSVQNVCNPLKNDIILAKYWISLIPKLIYFLYHNSFDDEGQHPTCLICNLLLVLEDYIMKRISPELEDSSLLIDICRGIMPLFINKRQSISLNNVVTTLPFQHQKSIISTIPFWPNLPNKFISSIIDQVLFFIKQESNLHYSFFIIKTLITEQYGSNISLETKMSIIVTLVNECTCKISTRFQLLHLISELFVDLSKTYIISSSDPEGNNGYYKIFLNKWFRPLINNLNIHANSEIKLSNISFFFNCVISKVVKTKSFVALEWTNSTYVEEYNFPKMIKEQICNYVAFSQHLEASYFFLEESNIILIYNAIISNVIIPNLPQFNAEDTIQLNSLKYSILTMIYVLKGYVYFDYKESSKELTKNEIFLLHSVVIHIFETYISFENQYLKDDCLERLFTFSIVSISWISSISDYKFNESISQIVEIAEHFFEKTKNNSYLVICKAIKNLTNS</sequence>
<accession>A0ABQ8PBR5</accession>
<gene>
    <name evidence="1" type="ORF">OJ252_155</name>
</gene>